<dbReference type="AlphaFoldDB" id="J9GIJ4"/>
<name>J9GIJ4_9ZZZZ</name>
<organism evidence="1">
    <name type="scientific">gut metagenome</name>
    <dbReference type="NCBI Taxonomy" id="749906"/>
    <lineage>
        <taxon>unclassified sequences</taxon>
        <taxon>metagenomes</taxon>
        <taxon>organismal metagenomes</taxon>
    </lineage>
</organism>
<proteinExistence type="predicted"/>
<evidence type="ECO:0000313" key="1">
    <source>
        <dbReference type="EMBL" id="EJX06969.1"/>
    </source>
</evidence>
<dbReference type="EMBL" id="AMCI01001006">
    <property type="protein sequence ID" value="EJX06969.1"/>
    <property type="molecule type" value="Genomic_DNA"/>
</dbReference>
<sequence length="76" mass="8581">MPTSLLVEFVNLVTVISNIEIEVEAELSGIKQYSFQHKFNTLIGGLAKILVLIVISCNRWYFCTHEQIFGGIPIKI</sequence>
<protein>
    <submittedName>
        <fullName evidence="1">Uncharacterized protein</fullName>
    </submittedName>
</protein>
<reference evidence="1" key="1">
    <citation type="journal article" date="2012" name="PLoS ONE">
        <title>Gene sets for utilization of primary and secondary nutrition supplies in the distal gut of endangered iberian lynx.</title>
        <authorList>
            <person name="Alcaide M."/>
            <person name="Messina E."/>
            <person name="Richter M."/>
            <person name="Bargiela R."/>
            <person name="Peplies J."/>
            <person name="Huws S.A."/>
            <person name="Newbold C.J."/>
            <person name="Golyshin P.N."/>
            <person name="Simon M.A."/>
            <person name="Lopez G."/>
            <person name="Yakimov M.M."/>
            <person name="Ferrer M."/>
        </authorList>
    </citation>
    <scope>NUCLEOTIDE SEQUENCE</scope>
</reference>
<comment type="caution">
    <text evidence="1">The sequence shown here is derived from an EMBL/GenBank/DDBJ whole genome shotgun (WGS) entry which is preliminary data.</text>
</comment>
<gene>
    <name evidence="1" type="ORF">EVA_04917</name>
</gene>
<accession>J9GIJ4</accession>